<evidence type="ECO:0000313" key="14">
    <source>
        <dbReference type="EMBL" id="ERL47534.1"/>
    </source>
</evidence>
<dbReference type="eggNOG" id="COG0162">
    <property type="taxonomic scope" value="Bacteria"/>
</dbReference>
<dbReference type="SUPFAM" id="SSF52374">
    <property type="entry name" value="Nucleotidylyl transferase"/>
    <property type="match status" value="1"/>
</dbReference>
<keyword evidence="5 11" id="KW-0067">ATP-binding</keyword>
<keyword evidence="7 11" id="KW-0648">Protein biosynthesis</keyword>
<dbReference type="GO" id="GO:0042803">
    <property type="term" value="F:protein homodimerization activity"/>
    <property type="evidence" value="ECO:0007669"/>
    <property type="project" value="UniProtKB-ARBA"/>
</dbReference>
<reference evidence="14 15" key="1">
    <citation type="journal article" date="2014" name="FEMS Microbiol. Ecol.">
        <title>Genomic differentiation among two strains of the PS1 clade isolated from geographically separated marine habitats.</title>
        <authorList>
            <person name="Jimenez-Infante F."/>
            <person name="Ngugi D.K."/>
            <person name="Alam I."/>
            <person name="Rashid M."/>
            <person name="Baalawi W."/>
            <person name="Kamau A.A."/>
            <person name="Bajic V.B."/>
            <person name="Stingl U."/>
        </authorList>
    </citation>
    <scope>NUCLEOTIDE SEQUENCE [LARGE SCALE GENOMIC DNA]</scope>
    <source>
        <strain evidence="14 15">RS24</strain>
    </source>
</reference>
<keyword evidence="15" id="KW-1185">Reference proteome</keyword>
<dbReference type="PANTHER" id="PTHR11766:SF0">
    <property type="entry name" value="TYROSINE--TRNA LIGASE, MITOCHONDRIAL"/>
    <property type="match status" value="1"/>
</dbReference>
<keyword evidence="8 11" id="KW-0030">Aminoacyl-tRNA synthetase</keyword>
<protein>
    <recommendedName>
        <fullName evidence="11">Tyrosine--tRNA ligase</fullName>
        <ecNumber evidence="11">6.1.1.1</ecNumber>
    </recommendedName>
    <alternativeName>
        <fullName evidence="11">Tyrosyl-tRNA synthetase</fullName>
        <shortName evidence="11">TyrRS</shortName>
    </alternativeName>
</protein>
<evidence type="ECO:0000256" key="8">
    <source>
        <dbReference type="ARBA" id="ARBA00023146"/>
    </source>
</evidence>
<dbReference type="AlphaFoldDB" id="U2WDB7"/>
<keyword evidence="4 11" id="KW-0547">Nucleotide-binding</keyword>
<evidence type="ECO:0000256" key="9">
    <source>
        <dbReference type="ARBA" id="ARBA00048248"/>
    </source>
</evidence>
<dbReference type="InterPro" id="IPR024088">
    <property type="entry name" value="Tyr-tRNA-ligase_bac-type"/>
</dbReference>
<feature type="binding site" evidence="11">
    <location>
        <position position="180"/>
    </location>
    <ligand>
        <name>L-tyrosine</name>
        <dbReference type="ChEBI" id="CHEBI:58315"/>
    </ligand>
</feature>
<name>U2WDB7_9PROT</name>
<dbReference type="EC" id="6.1.1.1" evidence="11"/>
<evidence type="ECO:0000256" key="10">
    <source>
        <dbReference type="ARBA" id="ARBA00060965"/>
    </source>
</evidence>
<evidence type="ECO:0000256" key="7">
    <source>
        <dbReference type="ARBA" id="ARBA00022917"/>
    </source>
</evidence>
<comment type="function">
    <text evidence="11">Catalyzes the attachment of tyrosine to tRNA(Tyr) in a two-step reaction: tyrosine is first activated by ATP to form Tyr-AMP and then transferred to the acceptor end of tRNA(Tyr).</text>
</comment>
<keyword evidence="14" id="KW-0687">Ribonucleoprotein</keyword>
<dbReference type="InterPro" id="IPR024107">
    <property type="entry name" value="Tyr-tRNA-ligase_bac_1"/>
</dbReference>
<dbReference type="Gene3D" id="3.10.290.10">
    <property type="entry name" value="RNA-binding S4 domain"/>
    <property type="match status" value="1"/>
</dbReference>
<dbReference type="SUPFAM" id="SSF55174">
    <property type="entry name" value="Alpha-L RNA-binding motif"/>
    <property type="match status" value="1"/>
</dbReference>
<keyword evidence="14" id="KW-0689">Ribosomal protein</keyword>
<dbReference type="STRING" id="1397666.RS24_00503"/>
<sequence>MTEFKSNFLNLMSSRGYIHQCSDEAGLDAAASDGIVTAYIGYDCTAKSLHVGNLISIMMLRKLQQAGGKPIVLMGGGTTKVGDPSGKDESRQLLTEEDIAANKKSIQKVFEKFLTFGDGPTDAIMLDNDVWLSEFNYISFLRDYGRHFSVNRMLSFDSVKLRLDREQPLSFLEFNYMILQAYDFLELYRRHGCTLQMGGSDQWGNIINGIELGRRTDQAQLYALTTELLTTSSGAKMGKTAQGAVWLDAEMLSAWEYWQFWRNTEDSDVGRFLRLFTECPLEEISRLEQLEGAELNEAKKILATQATALVHGEEAAADCLKTATETFESGGTSQNLPRIDVPAESLKTGIGILEAFVIAGLANSNSEARRLVQGGGAKLNDATVSDIKLQISSEDAVHDGTIKLSSGKKKHVLLKPV</sequence>
<dbReference type="PATRIC" id="fig|1397666.3.peg.444"/>
<dbReference type="InterPro" id="IPR002305">
    <property type="entry name" value="aa-tRNA-synth_Ic"/>
</dbReference>
<dbReference type="InterPro" id="IPR014729">
    <property type="entry name" value="Rossmann-like_a/b/a_fold"/>
</dbReference>
<comment type="caution">
    <text evidence="14">The sequence shown here is derived from an EMBL/GenBank/DDBJ whole genome shotgun (WGS) entry which is preliminary data.</text>
</comment>
<evidence type="ECO:0000256" key="5">
    <source>
        <dbReference type="ARBA" id="ARBA00022840"/>
    </source>
</evidence>
<evidence type="ECO:0000256" key="1">
    <source>
        <dbReference type="ARBA" id="ARBA00004496"/>
    </source>
</evidence>
<keyword evidence="2 11" id="KW-0963">Cytoplasm</keyword>
<dbReference type="Pfam" id="PF00579">
    <property type="entry name" value="tRNA-synt_1b"/>
    <property type="match status" value="1"/>
</dbReference>
<dbReference type="PANTHER" id="PTHR11766">
    <property type="entry name" value="TYROSYL-TRNA SYNTHETASE"/>
    <property type="match status" value="1"/>
</dbReference>
<dbReference type="GO" id="GO:0005829">
    <property type="term" value="C:cytosol"/>
    <property type="evidence" value="ECO:0007669"/>
    <property type="project" value="TreeGrafter"/>
</dbReference>
<gene>
    <name evidence="14" type="primary">rpsR</name>
    <name evidence="11" type="synonym">tyrS</name>
    <name evidence="14" type="ORF">RS24_00503</name>
</gene>
<dbReference type="FunFam" id="1.10.240.10:FF:000001">
    <property type="entry name" value="Tyrosine--tRNA ligase"/>
    <property type="match status" value="1"/>
</dbReference>
<dbReference type="CDD" id="cd00805">
    <property type="entry name" value="TyrRS_core"/>
    <property type="match status" value="1"/>
</dbReference>
<feature type="binding site" evidence="11">
    <location>
        <position position="176"/>
    </location>
    <ligand>
        <name>L-tyrosine</name>
        <dbReference type="ChEBI" id="CHEBI:58315"/>
    </ligand>
</feature>
<evidence type="ECO:0000259" key="13">
    <source>
        <dbReference type="Pfam" id="PF22421"/>
    </source>
</evidence>
<dbReference type="FunFam" id="3.40.50.620:FF:000008">
    <property type="entry name" value="Tyrosine--tRNA ligase"/>
    <property type="match status" value="1"/>
</dbReference>
<dbReference type="Gene3D" id="1.10.240.10">
    <property type="entry name" value="Tyrosyl-Transfer RNA Synthetase"/>
    <property type="match status" value="1"/>
</dbReference>
<evidence type="ECO:0000256" key="4">
    <source>
        <dbReference type="ARBA" id="ARBA00022741"/>
    </source>
</evidence>
<dbReference type="CDD" id="cd00165">
    <property type="entry name" value="S4"/>
    <property type="match status" value="1"/>
</dbReference>
<dbReference type="GO" id="GO:0006437">
    <property type="term" value="P:tyrosyl-tRNA aminoacylation"/>
    <property type="evidence" value="ECO:0007669"/>
    <property type="project" value="UniProtKB-UniRule"/>
</dbReference>
<dbReference type="EMBL" id="AWXE01000001">
    <property type="protein sequence ID" value="ERL47534.1"/>
    <property type="molecule type" value="Genomic_DNA"/>
</dbReference>
<dbReference type="NCBIfam" id="TIGR00234">
    <property type="entry name" value="tyrS"/>
    <property type="match status" value="1"/>
</dbReference>
<dbReference type="RefSeq" id="WP_021776552.1">
    <property type="nucleotide sequence ID" value="NZ_AWXE01000001.1"/>
</dbReference>
<keyword evidence="6 12" id="KW-0694">RNA-binding</keyword>
<dbReference type="PRINTS" id="PR01040">
    <property type="entry name" value="TRNASYNTHTYR"/>
</dbReference>
<keyword evidence="3 11" id="KW-0436">Ligase</keyword>
<evidence type="ECO:0000313" key="15">
    <source>
        <dbReference type="Proteomes" id="UP000016762"/>
    </source>
</evidence>
<evidence type="ECO:0000256" key="3">
    <source>
        <dbReference type="ARBA" id="ARBA00022598"/>
    </source>
</evidence>
<dbReference type="HAMAP" id="MF_02006">
    <property type="entry name" value="Tyr_tRNA_synth_type1"/>
    <property type="match status" value="1"/>
</dbReference>
<dbReference type="InterPro" id="IPR036986">
    <property type="entry name" value="S4_RNA-bd_sf"/>
</dbReference>
<dbReference type="Pfam" id="PF22421">
    <property type="entry name" value="SYY_C-terminal"/>
    <property type="match status" value="1"/>
</dbReference>
<comment type="similarity">
    <text evidence="10 11">Belongs to the class-I aminoacyl-tRNA synthetase family. TyrS type 1 subfamily.</text>
</comment>
<dbReference type="PROSITE" id="PS50889">
    <property type="entry name" value="S4"/>
    <property type="match status" value="1"/>
</dbReference>
<dbReference type="GO" id="GO:0005840">
    <property type="term" value="C:ribosome"/>
    <property type="evidence" value="ECO:0007669"/>
    <property type="project" value="UniProtKB-KW"/>
</dbReference>
<dbReference type="GO" id="GO:0004831">
    <property type="term" value="F:tyrosine-tRNA ligase activity"/>
    <property type="evidence" value="ECO:0007669"/>
    <property type="project" value="UniProtKB-UniRule"/>
</dbReference>
<evidence type="ECO:0000256" key="12">
    <source>
        <dbReference type="PROSITE-ProRule" id="PRU00182"/>
    </source>
</evidence>
<dbReference type="OrthoDB" id="9804243at2"/>
<feature type="short sequence motif" description="'HIGH' region" evidence="11">
    <location>
        <begin position="44"/>
        <end position="53"/>
    </location>
</feature>
<feature type="short sequence motif" description="'KMSKS' region" evidence="11">
    <location>
        <begin position="236"/>
        <end position="240"/>
    </location>
</feature>
<proteinExistence type="inferred from homology"/>
<feature type="binding site" evidence="11">
    <location>
        <position position="239"/>
    </location>
    <ligand>
        <name>ATP</name>
        <dbReference type="ChEBI" id="CHEBI:30616"/>
    </ligand>
</feature>
<evidence type="ECO:0000256" key="6">
    <source>
        <dbReference type="ARBA" id="ARBA00022884"/>
    </source>
</evidence>
<dbReference type="GO" id="GO:0003723">
    <property type="term" value="F:RNA binding"/>
    <property type="evidence" value="ECO:0007669"/>
    <property type="project" value="UniProtKB-KW"/>
</dbReference>
<comment type="catalytic activity">
    <reaction evidence="9 11">
        <text>tRNA(Tyr) + L-tyrosine + ATP = L-tyrosyl-tRNA(Tyr) + AMP + diphosphate + H(+)</text>
        <dbReference type="Rhea" id="RHEA:10220"/>
        <dbReference type="Rhea" id="RHEA-COMP:9706"/>
        <dbReference type="Rhea" id="RHEA-COMP:9707"/>
        <dbReference type="ChEBI" id="CHEBI:15378"/>
        <dbReference type="ChEBI" id="CHEBI:30616"/>
        <dbReference type="ChEBI" id="CHEBI:33019"/>
        <dbReference type="ChEBI" id="CHEBI:58315"/>
        <dbReference type="ChEBI" id="CHEBI:78442"/>
        <dbReference type="ChEBI" id="CHEBI:78536"/>
        <dbReference type="ChEBI" id="CHEBI:456215"/>
        <dbReference type="EC" id="6.1.1.1"/>
    </reaction>
</comment>
<accession>U2WDB7</accession>
<comment type="subcellular location">
    <subcellularLocation>
        <location evidence="1 11">Cytoplasm</location>
    </subcellularLocation>
</comment>
<dbReference type="Gene3D" id="3.40.50.620">
    <property type="entry name" value="HUPs"/>
    <property type="match status" value="1"/>
</dbReference>
<dbReference type="GO" id="GO:0005524">
    <property type="term" value="F:ATP binding"/>
    <property type="evidence" value="ECO:0007669"/>
    <property type="project" value="UniProtKB-UniRule"/>
</dbReference>
<comment type="subunit">
    <text evidence="11">Homodimer.</text>
</comment>
<dbReference type="InterPro" id="IPR054608">
    <property type="entry name" value="SYY-like_C"/>
</dbReference>
<organism evidence="14 15">
    <name type="scientific">Candidatus Micropelagius thuwalensis</name>
    <dbReference type="NCBI Taxonomy" id="1397666"/>
    <lineage>
        <taxon>Bacteria</taxon>
        <taxon>Pseudomonadati</taxon>
        <taxon>Pseudomonadota</taxon>
        <taxon>Alphaproteobacteria</taxon>
        <taxon>PS1 clade</taxon>
        <taxon>Candidatus Micropelagius</taxon>
    </lineage>
</organism>
<dbReference type="Proteomes" id="UP000016762">
    <property type="component" value="Unassembled WGS sequence"/>
</dbReference>
<dbReference type="InterPro" id="IPR002307">
    <property type="entry name" value="Tyr-tRNA-ligase"/>
</dbReference>
<evidence type="ECO:0000256" key="11">
    <source>
        <dbReference type="HAMAP-Rule" id="MF_02006"/>
    </source>
</evidence>
<feature type="binding site" evidence="11">
    <location>
        <position position="39"/>
    </location>
    <ligand>
        <name>L-tyrosine</name>
        <dbReference type="ChEBI" id="CHEBI:58315"/>
    </ligand>
</feature>
<feature type="domain" description="Tyrosine--tRNA ligase SYY-like C-terminal" evidence="13">
    <location>
        <begin position="340"/>
        <end position="414"/>
    </location>
</feature>
<evidence type="ECO:0000256" key="2">
    <source>
        <dbReference type="ARBA" id="ARBA00022490"/>
    </source>
</evidence>